<organism evidence="2 3">
    <name type="scientific">Botryobasidium botryosum (strain FD-172 SS1)</name>
    <dbReference type="NCBI Taxonomy" id="930990"/>
    <lineage>
        <taxon>Eukaryota</taxon>
        <taxon>Fungi</taxon>
        <taxon>Dikarya</taxon>
        <taxon>Basidiomycota</taxon>
        <taxon>Agaricomycotina</taxon>
        <taxon>Agaricomycetes</taxon>
        <taxon>Cantharellales</taxon>
        <taxon>Botryobasidiaceae</taxon>
        <taxon>Botryobasidium</taxon>
    </lineage>
</organism>
<feature type="region of interest" description="Disordered" evidence="1">
    <location>
        <begin position="13"/>
        <end position="36"/>
    </location>
</feature>
<dbReference type="InParanoid" id="A0A067MBU2"/>
<dbReference type="STRING" id="930990.A0A067MBU2"/>
<keyword evidence="3" id="KW-1185">Reference proteome</keyword>
<name>A0A067MBU2_BOTB1</name>
<proteinExistence type="predicted"/>
<accession>A0A067MBU2</accession>
<feature type="compositionally biased region" description="Polar residues" evidence="1">
    <location>
        <begin position="18"/>
        <end position="28"/>
    </location>
</feature>
<dbReference type="OrthoDB" id="3222645at2759"/>
<dbReference type="Proteomes" id="UP000027195">
    <property type="component" value="Unassembled WGS sequence"/>
</dbReference>
<evidence type="ECO:0000256" key="1">
    <source>
        <dbReference type="SAM" id="MobiDB-lite"/>
    </source>
</evidence>
<protein>
    <submittedName>
        <fullName evidence="2">Uncharacterized protein</fullName>
    </submittedName>
</protein>
<gene>
    <name evidence="2" type="ORF">BOTBODRAFT_532763</name>
</gene>
<reference evidence="3" key="1">
    <citation type="journal article" date="2014" name="Proc. Natl. Acad. Sci. U.S.A.">
        <title>Extensive sampling of basidiomycete genomes demonstrates inadequacy of the white-rot/brown-rot paradigm for wood decay fungi.</title>
        <authorList>
            <person name="Riley R."/>
            <person name="Salamov A.A."/>
            <person name="Brown D.W."/>
            <person name="Nagy L.G."/>
            <person name="Floudas D."/>
            <person name="Held B.W."/>
            <person name="Levasseur A."/>
            <person name="Lombard V."/>
            <person name="Morin E."/>
            <person name="Otillar R."/>
            <person name="Lindquist E.A."/>
            <person name="Sun H."/>
            <person name="LaButti K.M."/>
            <person name="Schmutz J."/>
            <person name="Jabbour D."/>
            <person name="Luo H."/>
            <person name="Baker S.E."/>
            <person name="Pisabarro A.G."/>
            <person name="Walton J.D."/>
            <person name="Blanchette R.A."/>
            <person name="Henrissat B."/>
            <person name="Martin F."/>
            <person name="Cullen D."/>
            <person name="Hibbett D.S."/>
            <person name="Grigoriev I.V."/>
        </authorList>
    </citation>
    <scope>NUCLEOTIDE SEQUENCE [LARGE SCALE GENOMIC DNA]</scope>
    <source>
        <strain evidence="3">FD-172 SS1</strain>
    </source>
</reference>
<dbReference type="EMBL" id="KL198080">
    <property type="protein sequence ID" value="KDQ09317.1"/>
    <property type="molecule type" value="Genomic_DNA"/>
</dbReference>
<dbReference type="HOGENOM" id="CLU_729885_0_0_1"/>
<evidence type="ECO:0000313" key="2">
    <source>
        <dbReference type="EMBL" id="KDQ09317.1"/>
    </source>
</evidence>
<feature type="region of interest" description="Disordered" evidence="1">
    <location>
        <begin position="67"/>
        <end position="90"/>
    </location>
</feature>
<evidence type="ECO:0000313" key="3">
    <source>
        <dbReference type="Proteomes" id="UP000027195"/>
    </source>
</evidence>
<sequence>MEGKVAVLARRLKETQEQHASLRSATQKSETKEPGEMIDSFRDLKRAIQLLCRRFGATISDFEAETSRAIPLAPPPAQTPQTSPSDSLTSKNAAHFASLKKLLTTIGGPSLCNSSRGEGRPLEDFLDFTLRLSISSTLVQDLFDRFHPELSHRGTSFLLTHYESIRRRVVAGRWRAASFAAIEQDGDASVKDAMWAKEFVSHVTESTIAPLVRAIHDTWDTSMLPKSFWDALFEIGRTAYLWNRDVKCECVSLDFRVVMSADGERYDDTYMALYDKHNARFDGKGRRILAAVGMGLKTSAVTGNDEPAQEVWHEKVDVLTEGYFT</sequence>
<dbReference type="AlphaFoldDB" id="A0A067MBU2"/>